<evidence type="ECO:0000256" key="1">
    <source>
        <dbReference type="SAM" id="MobiDB-lite"/>
    </source>
</evidence>
<accession>A0A834ME99</accession>
<evidence type="ECO:0000313" key="3">
    <source>
        <dbReference type="Proteomes" id="UP000625711"/>
    </source>
</evidence>
<dbReference type="Proteomes" id="UP000625711">
    <property type="component" value="Unassembled WGS sequence"/>
</dbReference>
<feature type="region of interest" description="Disordered" evidence="1">
    <location>
        <begin position="27"/>
        <end position="74"/>
    </location>
</feature>
<proteinExistence type="predicted"/>
<sequence>MKIPRKVQLIAANNKKKNIVRHCLRGFSVRSPAATSPYGDGRHAGEKNACERDETSPKDTNRPPVDPRVDSMAR</sequence>
<evidence type="ECO:0000313" key="2">
    <source>
        <dbReference type="EMBL" id="KAF7274994.1"/>
    </source>
</evidence>
<protein>
    <submittedName>
        <fullName evidence="2">Uncharacterized protein</fullName>
    </submittedName>
</protein>
<dbReference type="AlphaFoldDB" id="A0A834ME99"/>
<dbReference type="EMBL" id="JAACXV010011647">
    <property type="protein sequence ID" value="KAF7274994.1"/>
    <property type="molecule type" value="Genomic_DNA"/>
</dbReference>
<comment type="caution">
    <text evidence="2">The sequence shown here is derived from an EMBL/GenBank/DDBJ whole genome shotgun (WGS) entry which is preliminary data.</text>
</comment>
<feature type="compositionally biased region" description="Basic and acidic residues" evidence="1">
    <location>
        <begin position="40"/>
        <end position="74"/>
    </location>
</feature>
<name>A0A834ME99_RHYFE</name>
<keyword evidence="3" id="KW-1185">Reference proteome</keyword>
<reference evidence="2" key="1">
    <citation type="submission" date="2020-08" db="EMBL/GenBank/DDBJ databases">
        <title>Genome sequencing and assembly of the red palm weevil Rhynchophorus ferrugineus.</title>
        <authorList>
            <person name="Dias G.B."/>
            <person name="Bergman C.M."/>
            <person name="Manee M."/>
        </authorList>
    </citation>
    <scope>NUCLEOTIDE SEQUENCE</scope>
    <source>
        <strain evidence="2">AA-2017</strain>
        <tissue evidence="2">Whole larva</tissue>
    </source>
</reference>
<organism evidence="2 3">
    <name type="scientific">Rhynchophorus ferrugineus</name>
    <name type="common">Red palm weevil</name>
    <name type="synonym">Curculio ferrugineus</name>
    <dbReference type="NCBI Taxonomy" id="354439"/>
    <lineage>
        <taxon>Eukaryota</taxon>
        <taxon>Metazoa</taxon>
        <taxon>Ecdysozoa</taxon>
        <taxon>Arthropoda</taxon>
        <taxon>Hexapoda</taxon>
        <taxon>Insecta</taxon>
        <taxon>Pterygota</taxon>
        <taxon>Neoptera</taxon>
        <taxon>Endopterygota</taxon>
        <taxon>Coleoptera</taxon>
        <taxon>Polyphaga</taxon>
        <taxon>Cucujiformia</taxon>
        <taxon>Curculionidae</taxon>
        <taxon>Dryophthorinae</taxon>
        <taxon>Rhynchophorus</taxon>
    </lineage>
</organism>
<gene>
    <name evidence="2" type="ORF">GWI33_012289</name>
</gene>